<feature type="chain" id="PRO_5040453119" evidence="1">
    <location>
        <begin position="20"/>
        <end position="105"/>
    </location>
</feature>
<sequence length="105" mass="11814">MMKAISVFAILSLVGTALGATYPLSDNIIGNDFYDEFEFQAIDDPTHGRVNYVDEDTARLENLTYASDDTFVLRTDFTTTLDPWGPGRNSVRIRTRKTYTTHVSV</sequence>
<dbReference type="EMBL" id="JABCKV010004900">
    <property type="protein sequence ID" value="KAG5633607.1"/>
    <property type="molecule type" value="Genomic_DNA"/>
</dbReference>
<name>A0A9P7FR09_9AGAR</name>
<evidence type="ECO:0000313" key="2">
    <source>
        <dbReference type="EMBL" id="KAG5633607.1"/>
    </source>
</evidence>
<keyword evidence="3" id="KW-1185">Reference proteome</keyword>
<keyword evidence="1" id="KW-0732">Signal</keyword>
<accession>A0A9P7FR09</accession>
<reference evidence="2" key="1">
    <citation type="submission" date="2020-07" db="EMBL/GenBank/DDBJ databases">
        <authorList>
            <person name="Nieuwenhuis M."/>
            <person name="Van De Peppel L.J.J."/>
        </authorList>
    </citation>
    <scope>NUCLEOTIDE SEQUENCE</scope>
    <source>
        <strain evidence="2">AP01</strain>
        <tissue evidence="2">Mycelium</tissue>
    </source>
</reference>
<feature type="signal peptide" evidence="1">
    <location>
        <begin position="1"/>
        <end position="19"/>
    </location>
</feature>
<gene>
    <name evidence="2" type="ORF">DXG03_006940</name>
</gene>
<dbReference type="OrthoDB" id="192832at2759"/>
<dbReference type="Pfam" id="PF26113">
    <property type="entry name" value="GH16_XgeA"/>
    <property type="match status" value="1"/>
</dbReference>
<evidence type="ECO:0000313" key="3">
    <source>
        <dbReference type="Proteomes" id="UP000775547"/>
    </source>
</evidence>
<organism evidence="2 3">
    <name type="scientific">Asterophora parasitica</name>
    <dbReference type="NCBI Taxonomy" id="117018"/>
    <lineage>
        <taxon>Eukaryota</taxon>
        <taxon>Fungi</taxon>
        <taxon>Dikarya</taxon>
        <taxon>Basidiomycota</taxon>
        <taxon>Agaricomycotina</taxon>
        <taxon>Agaricomycetes</taxon>
        <taxon>Agaricomycetidae</taxon>
        <taxon>Agaricales</taxon>
        <taxon>Tricholomatineae</taxon>
        <taxon>Lyophyllaceae</taxon>
        <taxon>Asterophora</taxon>
    </lineage>
</organism>
<dbReference type="Proteomes" id="UP000775547">
    <property type="component" value="Unassembled WGS sequence"/>
</dbReference>
<comment type="caution">
    <text evidence="2">The sequence shown here is derived from an EMBL/GenBank/DDBJ whole genome shotgun (WGS) entry which is preliminary data.</text>
</comment>
<reference evidence="2" key="2">
    <citation type="submission" date="2021-10" db="EMBL/GenBank/DDBJ databases">
        <title>Phylogenomics reveals ancestral predisposition of the termite-cultivated fungus Termitomyces towards a domesticated lifestyle.</title>
        <authorList>
            <person name="Auxier B."/>
            <person name="Grum-Grzhimaylo A."/>
            <person name="Cardenas M.E."/>
            <person name="Lodge J.D."/>
            <person name="Laessoe T."/>
            <person name="Pedersen O."/>
            <person name="Smith M.E."/>
            <person name="Kuyper T.W."/>
            <person name="Franco-Molano E.A."/>
            <person name="Baroni T.J."/>
            <person name="Aanen D.K."/>
        </authorList>
    </citation>
    <scope>NUCLEOTIDE SEQUENCE</scope>
    <source>
        <strain evidence="2">AP01</strain>
        <tissue evidence="2">Mycelium</tissue>
    </source>
</reference>
<proteinExistence type="predicted"/>
<feature type="non-terminal residue" evidence="2">
    <location>
        <position position="1"/>
    </location>
</feature>
<protein>
    <submittedName>
        <fullName evidence="2">Uncharacterized protein</fullName>
    </submittedName>
</protein>
<dbReference type="SUPFAM" id="SSF49899">
    <property type="entry name" value="Concanavalin A-like lectins/glucanases"/>
    <property type="match status" value="1"/>
</dbReference>
<dbReference type="InterPro" id="IPR013320">
    <property type="entry name" value="ConA-like_dom_sf"/>
</dbReference>
<evidence type="ECO:0000256" key="1">
    <source>
        <dbReference type="SAM" id="SignalP"/>
    </source>
</evidence>
<dbReference type="Gene3D" id="2.60.120.200">
    <property type="match status" value="1"/>
</dbReference>
<dbReference type="AlphaFoldDB" id="A0A9P7FR09"/>